<dbReference type="OrthoDB" id="125215at2157"/>
<sequence length="194" mass="21440">MNIKSLQSVDGLHGIYLLASLNIIKDKIKDVKGEGAQITIDYVAGMSIFLLTVAFVFQFMYGLFIPFQSGSEEVTLAADRVSTILVERMLVADRAGAMSVIDQGKLIYFNNTKLNVSNQTSYTNTLRELGLFSKESVFDLNVSVANITYPNNPMNQSGPELPDNLDIGQTRRFVLIVNASTGYNETAIISVRVW</sequence>
<evidence type="ECO:0000256" key="1">
    <source>
        <dbReference type="SAM" id="Phobius"/>
    </source>
</evidence>
<name>A0A284VQT9_9EURY</name>
<organism evidence="2 3">
    <name type="scientific">Candidatus Methanoperedens nitratireducens</name>
    <dbReference type="NCBI Taxonomy" id="1392998"/>
    <lineage>
        <taxon>Archaea</taxon>
        <taxon>Methanobacteriati</taxon>
        <taxon>Methanobacteriota</taxon>
        <taxon>Stenosarchaea group</taxon>
        <taxon>Methanomicrobia</taxon>
        <taxon>Methanosarcinales</taxon>
        <taxon>ANME-2 cluster</taxon>
        <taxon>Candidatus Methanoperedentaceae</taxon>
        <taxon>Candidatus Methanoperedens</taxon>
    </lineage>
</organism>
<protein>
    <submittedName>
        <fullName evidence="2">Uncharacterized protein</fullName>
    </submittedName>
</protein>
<evidence type="ECO:0000313" key="2">
    <source>
        <dbReference type="EMBL" id="SNQ61656.1"/>
    </source>
</evidence>
<proteinExistence type="predicted"/>
<dbReference type="Proteomes" id="UP000218615">
    <property type="component" value="Unassembled WGS sequence"/>
</dbReference>
<dbReference type="Pfam" id="PF23958">
    <property type="entry name" value="DUF7287"/>
    <property type="match status" value="1"/>
</dbReference>
<reference evidence="3" key="1">
    <citation type="submission" date="2017-06" db="EMBL/GenBank/DDBJ databases">
        <authorList>
            <person name="Cremers G."/>
        </authorList>
    </citation>
    <scope>NUCLEOTIDE SEQUENCE [LARGE SCALE GENOMIC DNA]</scope>
</reference>
<dbReference type="AlphaFoldDB" id="A0A284VQT9"/>
<dbReference type="InterPro" id="IPR056613">
    <property type="entry name" value="DUF7287"/>
</dbReference>
<dbReference type="RefSeq" id="WP_096206315.1">
    <property type="nucleotide sequence ID" value="NZ_FZMP01000190.1"/>
</dbReference>
<accession>A0A284VQT9</accession>
<gene>
    <name evidence="2" type="ORF">MNV_440005</name>
</gene>
<feature type="transmembrane region" description="Helical" evidence="1">
    <location>
        <begin position="42"/>
        <end position="64"/>
    </location>
</feature>
<keyword evidence="1" id="KW-0472">Membrane</keyword>
<keyword evidence="1" id="KW-0812">Transmembrane</keyword>
<keyword evidence="1" id="KW-1133">Transmembrane helix</keyword>
<dbReference type="EMBL" id="FZMP01000190">
    <property type="protein sequence ID" value="SNQ61656.1"/>
    <property type="molecule type" value="Genomic_DNA"/>
</dbReference>
<evidence type="ECO:0000313" key="3">
    <source>
        <dbReference type="Proteomes" id="UP000218615"/>
    </source>
</evidence>
<keyword evidence="3" id="KW-1185">Reference proteome</keyword>